<evidence type="ECO:0000256" key="6">
    <source>
        <dbReference type="SAM" id="MobiDB-lite"/>
    </source>
</evidence>
<dbReference type="SMART" id="SM00343">
    <property type="entry name" value="ZnF_C2HC"/>
    <property type="match status" value="5"/>
</dbReference>
<feature type="compositionally biased region" description="Basic residues" evidence="6">
    <location>
        <begin position="33"/>
        <end position="45"/>
    </location>
</feature>
<evidence type="ECO:0000256" key="1">
    <source>
        <dbReference type="ARBA" id="ARBA00022723"/>
    </source>
</evidence>
<feature type="compositionally biased region" description="Basic and acidic residues" evidence="6">
    <location>
        <begin position="46"/>
        <end position="55"/>
    </location>
</feature>
<dbReference type="OMA" id="NKNDETM"/>
<keyword evidence="4" id="KW-0862">Zinc</keyword>
<dbReference type="SUPFAM" id="SSF57756">
    <property type="entry name" value="Retrovirus zinc finger-like domains"/>
    <property type="match status" value="2"/>
</dbReference>
<accession>A0A4Y7KJR3</accession>
<keyword evidence="9" id="KW-1185">Reference proteome</keyword>
<dbReference type="OrthoDB" id="3863715at2759"/>
<dbReference type="FunFam" id="4.10.60.10:FF:000091">
    <property type="entry name" value="Zinc finger CCHC-type-containing 9"/>
    <property type="match status" value="1"/>
</dbReference>
<dbReference type="STRING" id="3469.A0A4Y7KJR3"/>
<dbReference type="Pfam" id="PF14392">
    <property type="entry name" value="zf-CCHC_4"/>
    <property type="match status" value="3"/>
</dbReference>
<feature type="region of interest" description="Disordered" evidence="6">
    <location>
        <begin position="1"/>
        <end position="68"/>
    </location>
</feature>
<dbReference type="Gene3D" id="4.10.60.10">
    <property type="entry name" value="Zinc finger, CCHC-type"/>
    <property type="match status" value="2"/>
</dbReference>
<keyword evidence="1" id="KW-0479">Metal-binding</keyword>
<dbReference type="PROSITE" id="PS50158">
    <property type="entry name" value="ZF_CCHC"/>
    <property type="match status" value="2"/>
</dbReference>
<organism evidence="8 9">
    <name type="scientific">Papaver somniferum</name>
    <name type="common">Opium poppy</name>
    <dbReference type="NCBI Taxonomy" id="3469"/>
    <lineage>
        <taxon>Eukaryota</taxon>
        <taxon>Viridiplantae</taxon>
        <taxon>Streptophyta</taxon>
        <taxon>Embryophyta</taxon>
        <taxon>Tracheophyta</taxon>
        <taxon>Spermatophyta</taxon>
        <taxon>Magnoliopsida</taxon>
        <taxon>Ranunculales</taxon>
        <taxon>Papaveraceae</taxon>
        <taxon>Papaveroideae</taxon>
        <taxon>Papaver</taxon>
    </lineage>
</organism>
<evidence type="ECO:0000256" key="2">
    <source>
        <dbReference type="ARBA" id="ARBA00022737"/>
    </source>
</evidence>
<dbReference type="GO" id="GO:0003676">
    <property type="term" value="F:nucleic acid binding"/>
    <property type="evidence" value="ECO:0007669"/>
    <property type="project" value="InterPro"/>
</dbReference>
<keyword evidence="3 5" id="KW-0863">Zinc-finger</keyword>
<dbReference type="Pfam" id="PF00098">
    <property type="entry name" value="zf-CCHC"/>
    <property type="match status" value="2"/>
</dbReference>
<evidence type="ECO:0000256" key="4">
    <source>
        <dbReference type="ARBA" id="ARBA00022833"/>
    </source>
</evidence>
<dbReference type="InterPro" id="IPR036875">
    <property type="entry name" value="Znf_CCHC_sf"/>
</dbReference>
<dbReference type="Gramene" id="RZC73593">
    <property type="protein sequence ID" value="RZC73593"/>
    <property type="gene ID" value="C5167_049073"/>
</dbReference>
<evidence type="ECO:0000256" key="5">
    <source>
        <dbReference type="PROSITE-ProRule" id="PRU00047"/>
    </source>
</evidence>
<proteinExistence type="predicted"/>
<dbReference type="AlphaFoldDB" id="A0A4Y7KJR3"/>
<evidence type="ECO:0000256" key="3">
    <source>
        <dbReference type="ARBA" id="ARBA00022771"/>
    </source>
</evidence>
<evidence type="ECO:0000259" key="7">
    <source>
        <dbReference type="PROSITE" id="PS50158"/>
    </source>
</evidence>
<sequence>MVSQRQKLARKKFKEENPGLFPKAEPTPPKNPNSKKKKKKSKFKPNKKDGPDSKGVKTNKTSFRKHPLRVPGMKPGESCYICKGVNHIAKNCPEKDQWEKNKICLLCRHRGHSLKNCPDKIDETVDSKFCYNCGVAGHPLSRCPQPLQDGGTKFASCFICNERGHLSKNCPKNTHGIYPKGGSCKICGGITHLAKDCPNKRNLSSNASGGVGSIRAANEYEGKPRVTKIVSGDDLEDDFMMEEADEGNKSTSMSTKFASLGVQNEKYAAVKPKKQGPKVVNFFG</sequence>
<name>A0A4Y7KJR3_PAPSO</name>
<dbReference type="PANTHER" id="PTHR47798:SF2">
    <property type="entry name" value="CCHC-TYPE DOMAIN-CONTAINING PROTEIN"/>
    <property type="match status" value="1"/>
</dbReference>
<keyword evidence="2" id="KW-0677">Repeat</keyword>
<evidence type="ECO:0000313" key="8">
    <source>
        <dbReference type="EMBL" id="RZC73593.1"/>
    </source>
</evidence>
<gene>
    <name evidence="8" type="ORF">C5167_049073</name>
</gene>
<dbReference type="PANTHER" id="PTHR47798">
    <property type="entry name" value="OS04G0555800 PROTEIN"/>
    <property type="match status" value="1"/>
</dbReference>
<reference evidence="8 9" key="1">
    <citation type="journal article" date="2018" name="Science">
        <title>The opium poppy genome and morphinan production.</title>
        <authorList>
            <person name="Guo L."/>
            <person name="Winzer T."/>
            <person name="Yang X."/>
            <person name="Li Y."/>
            <person name="Ning Z."/>
            <person name="He Z."/>
            <person name="Teodor R."/>
            <person name="Lu Y."/>
            <person name="Bowser T.A."/>
            <person name="Graham I.A."/>
            <person name="Ye K."/>
        </authorList>
    </citation>
    <scope>NUCLEOTIDE SEQUENCE [LARGE SCALE GENOMIC DNA]</scope>
    <source>
        <strain evidence="9">cv. HN1</strain>
        <tissue evidence="8">Leaves</tissue>
    </source>
</reference>
<evidence type="ECO:0000313" key="9">
    <source>
        <dbReference type="Proteomes" id="UP000316621"/>
    </source>
</evidence>
<dbReference type="InterPro" id="IPR001878">
    <property type="entry name" value="Znf_CCHC"/>
</dbReference>
<dbReference type="Proteomes" id="UP000316621">
    <property type="component" value="Chromosome 8"/>
</dbReference>
<dbReference type="GO" id="GO:0008270">
    <property type="term" value="F:zinc ion binding"/>
    <property type="evidence" value="ECO:0007669"/>
    <property type="project" value="UniProtKB-KW"/>
</dbReference>
<feature type="domain" description="CCHC-type" evidence="7">
    <location>
        <begin position="157"/>
        <end position="172"/>
    </location>
</feature>
<dbReference type="EMBL" id="CM010722">
    <property type="protein sequence ID" value="RZC73593.1"/>
    <property type="molecule type" value="Genomic_DNA"/>
</dbReference>
<dbReference type="InterPro" id="IPR025836">
    <property type="entry name" value="Zn_knuckle_CX2CX4HX4C"/>
</dbReference>
<protein>
    <recommendedName>
        <fullName evidence="7">CCHC-type domain-containing protein</fullName>
    </recommendedName>
</protein>
<feature type="domain" description="CCHC-type" evidence="7">
    <location>
        <begin position="130"/>
        <end position="145"/>
    </location>
</feature>